<dbReference type="EMBL" id="JAGRRH010000020">
    <property type="protein sequence ID" value="KAG7347863.1"/>
    <property type="molecule type" value="Genomic_DNA"/>
</dbReference>
<protein>
    <submittedName>
        <fullName evidence="2">Uncharacterized protein</fullName>
    </submittedName>
</protein>
<evidence type="ECO:0000256" key="1">
    <source>
        <dbReference type="SAM" id="MobiDB-lite"/>
    </source>
</evidence>
<comment type="caution">
    <text evidence="2">The sequence shown here is derived from an EMBL/GenBank/DDBJ whole genome shotgun (WGS) entry which is preliminary data.</text>
</comment>
<feature type="region of interest" description="Disordered" evidence="1">
    <location>
        <begin position="1"/>
        <end position="54"/>
    </location>
</feature>
<proteinExistence type="predicted"/>
<evidence type="ECO:0000313" key="3">
    <source>
        <dbReference type="Proteomes" id="UP000693970"/>
    </source>
</evidence>
<reference evidence="2" key="1">
    <citation type="journal article" date="2021" name="Sci. Rep.">
        <title>Diploid genomic architecture of Nitzschia inconspicua, an elite biomass production diatom.</title>
        <authorList>
            <person name="Oliver A."/>
            <person name="Podell S."/>
            <person name="Pinowska A."/>
            <person name="Traller J.C."/>
            <person name="Smith S.R."/>
            <person name="McClure R."/>
            <person name="Beliaev A."/>
            <person name="Bohutskyi P."/>
            <person name="Hill E.A."/>
            <person name="Rabines A."/>
            <person name="Zheng H."/>
            <person name="Allen L.Z."/>
            <person name="Kuo A."/>
            <person name="Grigoriev I.V."/>
            <person name="Allen A.E."/>
            <person name="Hazlebeck D."/>
            <person name="Allen E.E."/>
        </authorList>
    </citation>
    <scope>NUCLEOTIDE SEQUENCE</scope>
    <source>
        <strain evidence="2">Hildebrandi</strain>
    </source>
</reference>
<evidence type="ECO:0000313" key="2">
    <source>
        <dbReference type="EMBL" id="KAG7347863.1"/>
    </source>
</evidence>
<keyword evidence="3" id="KW-1185">Reference proteome</keyword>
<dbReference type="AlphaFoldDB" id="A0A9K3PHT2"/>
<gene>
    <name evidence="2" type="ORF">IV203_016568</name>
</gene>
<dbReference type="Proteomes" id="UP000693970">
    <property type="component" value="Unassembled WGS sequence"/>
</dbReference>
<feature type="compositionally biased region" description="Polar residues" evidence="1">
    <location>
        <begin position="33"/>
        <end position="42"/>
    </location>
</feature>
<reference evidence="2" key="2">
    <citation type="submission" date="2021-04" db="EMBL/GenBank/DDBJ databases">
        <authorList>
            <person name="Podell S."/>
        </authorList>
    </citation>
    <scope>NUCLEOTIDE SEQUENCE</scope>
    <source>
        <strain evidence="2">Hildebrandi</strain>
    </source>
</reference>
<accession>A0A9K3PHT2</accession>
<feature type="compositionally biased region" description="Low complexity" evidence="1">
    <location>
        <begin position="7"/>
        <end position="20"/>
    </location>
</feature>
<name>A0A9K3PHT2_9STRA</name>
<sequence>MRGGLQAYAESEFSADSSESTHPLGLHPHRTTNDATRNQPSPNEDEELVDGTRPEDSILDVEDDLLEKKFSGPSQVFQTVEELIVVIDDYQEMSRNSLAIRGSRGSSKAFACISHANCTFRVAFGPKPWQEGIILKRGNCNLRHSGAVVAAAKDEHFRRECSYKLFTFTSNRVKVSSLRSAMFSAREKSPADTARAEIPRRLQIPYGCRRESLDGLCMAGRREIASQYEGRDGVVQTIVGLATKRWEKCVGCIVYASGNEGETYSVYQKLGGGLGGGATFES</sequence>
<organism evidence="2 3">
    <name type="scientific">Nitzschia inconspicua</name>
    <dbReference type="NCBI Taxonomy" id="303405"/>
    <lineage>
        <taxon>Eukaryota</taxon>
        <taxon>Sar</taxon>
        <taxon>Stramenopiles</taxon>
        <taxon>Ochrophyta</taxon>
        <taxon>Bacillariophyta</taxon>
        <taxon>Bacillariophyceae</taxon>
        <taxon>Bacillariophycidae</taxon>
        <taxon>Bacillariales</taxon>
        <taxon>Bacillariaceae</taxon>
        <taxon>Nitzschia</taxon>
    </lineage>
</organism>
<dbReference type="OrthoDB" id="128916at2759"/>